<dbReference type="Gene3D" id="1.20.1640.10">
    <property type="entry name" value="Multidrug efflux transporter AcrB transmembrane domain"/>
    <property type="match status" value="2"/>
</dbReference>
<dbReference type="SUPFAM" id="SSF82714">
    <property type="entry name" value="Multidrug efflux transporter AcrB TolC docking domain, DN and DC subdomains"/>
    <property type="match status" value="2"/>
</dbReference>
<name>A0A175R255_9HYPH</name>
<feature type="transmembrane region" description="Helical" evidence="1">
    <location>
        <begin position="334"/>
        <end position="353"/>
    </location>
</feature>
<dbReference type="EMBL" id="LDPZ01000074">
    <property type="protein sequence ID" value="KTQ84207.1"/>
    <property type="molecule type" value="Genomic_DNA"/>
</dbReference>
<dbReference type="PRINTS" id="PR00702">
    <property type="entry name" value="ACRIFLAVINRP"/>
</dbReference>
<comment type="caution">
    <text evidence="2">The sequence shown here is derived from an EMBL/GenBank/DDBJ whole genome shotgun (WGS) entry which is preliminary data.</text>
</comment>
<evidence type="ECO:0000313" key="2">
    <source>
        <dbReference type="EMBL" id="KTQ84207.1"/>
    </source>
</evidence>
<dbReference type="Proteomes" id="UP000078272">
    <property type="component" value="Unassembled WGS sequence"/>
</dbReference>
<feature type="transmembrane region" description="Helical" evidence="1">
    <location>
        <begin position="12"/>
        <end position="29"/>
    </location>
</feature>
<dbReference type="PANTHER" id="PTHR32063">
    <property type="match status" value="1"/>
</dbReference>
<feature type="transmembrane region" description="Helical" evidence="1">
    <location>
        <begin position="964"/>
        <end position="985"/>
    </location>
</feature>
<keyword evidence="1" id="KW-0812">Transmembrane</keyword>
<dbReference type="AlphaFoldDB" id="A0A175R255"/>
<organism evidence="2 3">
    <name type="scientific">Aureimonas ureilytica</name>
    <dbReference type="NCBI Taxonomy" id="401562"/>
    <lineage>
        <taxon>Bacteria</taxon>
        <taxon>Pseudomonadati</taxon>
        <taxon>Pseudomonadota</taxon>
        <taxon>Alphaproteobacteria</taxon>
        <taxon>Hyphomicrobiales</taxon>
        <taxon>Aurantimonadaceae</taxon>
        <taxon>Aureimonas</taxon>
    </lineage>
</organism>
<dbReference type="InterPro" id="IPR027463">
    <property type="entry name" value="AcrB_DN_DC_subdom"/>
</dbReference>
<dbReference type="eggNOG" id="COG0841">
    <property type="taxonomic scope" value="Bacteria"/>
</dbReference>
<feature type="transmembrane region" description="Helical" evidence="1">
    <location>
        <begin position="920"/>
        <end position="943"/>
    </location>
</feature>
<dbReference type="Gene3D" id="3.30.70.1440">
    <property type="entry name" value="Multidrug efflux transporter AcrB pore domain"/>
    <property type="match status" value="1"/>
</dbReference>
<dbReference type="GO" id="GO:0005886">
    <property type="term" value="C:plasma membrane"/>
    <property type="evidence" value="ECO:0007669"/>
    <property type="project" value="TreeGrafter"/>
</dbReference>
<reference evidence="2 3" key="1">
    <citation type="journal article" date="2016" name="Front. Microbiol.">
        <title>Genomic Resource of Rice Seed Associated Bacteria.</title>
        <authorList>
            <person name="Midha S."/>
            <person name="Bansal K."/>
            <person name="Sharma S."/>
            <person name="Kumar N."/>
            <person name="Patil P.P."/>
            <person name="Chaudhry V."/>
            <person name="Patil P.B."/>
        </authorList>
    </citation>
    <scope>NUCLEOTIDE SEQUENCE [LARGE SCALE GENOMIC DNA]</scope>
    <source>
        <strain evidence="2 3">NS226</strain>
    </source>
</reference>
<dbReference type="SUPFAM" id="SSF82693">
    <property type="entry name" value="Multidrug efflux transporter AcrB pore domain, PN1, PN2, PC1 and PC2 subdomains"/>
    <property type="match status" value="3"/>
</dbReference>
<dbReference type="InterPro" id="IPR001036">
    <property type="entry name" value="Acrflvin-R"/>
</dbReference>
<feature type="transmembrane region" description="Helical" evidence="1">
    <location>
        <begin position="360"/>
        <end position="381"/>
    </location>
</feature>
<feature type="transmembrane region" description="Helical" evidence="1">
    <location>
        <begin position="459"/>
        <end position="481"/>
    </location>
</feature>
<accession>A0A175R255</accession>
<dbReference type="Pfam" id="PF00873">
    <property type="entry name" value="ACR_tran"/>
    <property type="match status" value="1"/>
</dbReference>
<feature type="transmembrane region" description="Helical" evidence="1">
    <location>
        <begin position="997"/>
        <end position="1023"/>
    </location>
</feature>
<dbReference type="PATRIC" id="fig|401562.3.peg.4832"/>
<feature type="transmembrane region" description="Helical" evidence="1">
    <location>
        <begin position="387"/>
        <end position="410"/>
    </location>
</feature>
<sequence length="1051" mass="111637">MFLTRISVAHPVFATMMMAAIVVIGLFGYSRLGVEQFPQVDLPVVVVSTSYTGASPETVESAVTRPIEQAVNTIGGVDTVSSQSFEGRSLVIVQFTLETDSGVAAQEVRDRVSRLEAGFADGVDTPQVTRFNPDDQPILSLAISSATHSLTDVTTIADQIVTKRLNVVAGVGQTSIVGGAKRQVQVLLDPERMEALGVGTSAVLDAIRRENQDIAAGTLVSGIDERTVTVEGRIDDVPGFERIIVATEGGAPIYLADLATVREGGAELTSRAARNGVQSLGVDVVKVQGANTVQVAQALRAEIAKLQVELGPQGYDLAVSRDNSRAISAQVSEVQRTLIEGACLTVVIVFLFLNSWRSTVITGLTLPISVIGTFAVVHALGFTLNTMTLLALSLAIGILIDDAIVVRENITRHLAMGKSHRKAALDGTNEIGLAVLATTLSIVAVFLPVAFMGGIIGRFFLQFGVTVSVAVLISLFVSFTLDPMLSSVWYDPHAHPGAKRGPVGRLVARFDRGFERLSGGYARVIRWSFRHRILTVFATLAIFVASLMLVPRIGAEFLPEGDNGEFSVSLEAPEGSSLEYTAMKVAQVERVLRAQPEVMTTYSTINSGGSRGFNAANVAVTLKPIAERTRSTAEVVAPLRPALSRIAGLTVSINQSAMGGGGGGGASAKPLQFSVLGESPAELKRISGQLTAALRAIPGAIEVESSIEDEQPTLAIRVRREAASDLGITLTQIGDTLRPLVAGDAVSVWNAPDGETYDVMVRLPEEGRARAEQLRALTIATGRRDAENRPVTVALDQVADVVDSVAASSINRRDLQREVRISANVSGRALGEVTSDLQREIAKLQLPPGYRISFGGDAENMVESTGYALQALGLAVIFIYLILASQFGSFLQPVAIMMSLPLSLIGVLLGLYATGSTLNIFSIIGFIMLMGLVTKNAILLVDYSNQARARGLELRESLAEAGAVRLRPIVMTTLAMIFGMVPLALGLGEGGEQRAPMAHAVIGGLISSTVLTLIFVPVVLTYIEGFKRRTRRFMPRSADDPALAEQATSKL</sequence>
<dbReference type="OrthoDB" id="9806532at2"/>
<dbReference type="STRING" id="401562.NS365_10150"/>
<feature type="transmembrane region" description="Helical" evidence="1">
    <location>
        <begin position="431"/>
        <end position="453"/>
    </location>
</feature>
<feature type="transmembrane region" description="Helical" evidence="1">
    <location>
        <begin position="867"/>
        <end position="883"/>
    </location>
</feature>
<keyword evidence="1" id="KW-1133">Transmembrane helix</keyword>
<feature type="transmembrane region" description="Helical" evidence="1">
    <location>
        <begin position="895"/>
        <end position="914"/>
    </location>
</feature>
<protein>
    <submittedName>
        <fullName evidence="2">Nodulation protein NolG</fullName>
    </submittedName>
</protein>
<proteinExistence type="predicted"/>
<dbReference type="Gene3D" id="3.30.70.1320">
    <property type="entry name" value="Multidrug efflux transporter AcrB pore domain like"/>
    <property type="match status" value="1"/>
</dbReference>
<gene>
    <name evidence="2" type="ORF">NS226_21870</name>
</gene>
<dbReference type="PANTHER" id="PTHR32063:SF0">
    <property type="entry name" value="SWARMING MOTILITY PROTEIN SWRC"/>
    <property type="match status" value="1"/>
</dbReference>
<evidence type="ECO:0000313" key="3">
    <source>
        <dbReference type="Proteomes" id="UP000078272"/>
    </source>
</evidence>
<dbReference type="Gene3D" id="3.30.2090.10">
    <property type="entry name" value="Multidrug efflux transporter AcrB TolC docking domain, DN and DC subdomains"/>
    <property type="match status" value="2"/>
</dbReference>
<keyword evidence="1" id="KW-0472">Membrane</keyword>
<dbReference type="RefSeq" id="WP_058636751.1">
    <property type="nucleotide sequence ID" value="NZ_LDPZ01000074.1"/>
</dbReference>
<feature type="transmembrane region" description="Helical" evidence="1">
    <location>
        <begin position="533"/>
        <end position="550"/>
    </location>
</feature>
<dbReference type="GO" id="GO:0042910">
    <property type="term" value="F:xenobiotic transmembrane transporter activity"/>
    <property type="evidence" value="ECO:0007669"/>
    <property type="project" value="TreeGrafter"/>
</dbReference>
<dbReference type="Gene3D" id="3.30.70.1430">
    <property type="entry name" value="Multidrug efflux transporter AcrB pore domain"/>
    <property type="match status" value="2"/>
</dbReference>
<evidence type="ECO:0000256" key="1">
    <source>
        <dbReference type="SAM" id="Phobius"/>
    </source>
</evidence>
<dbReference type="SUPFAM" id="SSF82866">
    <property type="entry name" value="Multidrug efflux transporter AcrB transmembrane domain"/>
    <property type="match status" value="2"/>
</dbReference>